<organism evidence="2 3">
    <name type="scientific">Floridaenema evergladense BLCC-F167</name>
    <dbReference type="NCBI Taxonomy" id="3153639"/>
    <lineage>
        <taxon>Bacteria</taxon>
        <taxon>Bacillati</taxon>
        <taxon>Cyanobacteriota</taxon>
        <taxon>Cyanophyceae</taxon>
        <taxon>Oscillatoriophycideae</taxon>
        <taxon>Aerosakkonematales</taxon>
        <taxon>Aerosakkonemataceae</taxon>
        <taxon>Floridanema</taxon>
        <taxon>Floridanema evergladense</taxon>
    </lineage>
</organism>
<gene>
    <name evidence="2" type="ORF">ACE1CA_06085</name>
</gene>
<sequence length="273" mass="30256">MNSTSEPQPKNPPTTNNDLTTVKINDAPNQATPLFNSVSDAAAFLSEAAKKGMKENSGTISFNKEWWQGNISTHPAHDPHYSHETTNDDKSNDPHYSHKTTNDDKSKDPHYTITNAEKWGVAYALVMQQRAKDLGKDENLGMGDFTPGEKTQLDNIIAEKWWGGERLDRYWTGIGKQEQGESKINELVGEKEWESRSLEEEIKEVKDYIKTKIEPAWGFPIDRTGMSEQAHQTMLTTGQVIATIELAGYIGGTVIPGGVTSWGTTIPTTTTAS</sequence>
<dbReference type="Proteomes" id="UP001576780">
    <property type="component" value="Unassembled WGS sequence"/>
</dbReference>
<dbReference type="EMBL" id="JBHFNT010000051">
    <property type="protein sequence ID" value="MFB2834086.1"/>
    <property type="molecule type" value="Genomic_DNA"/>
</dbReference>
<proteinExistence type="predicted"/>
<feature type="compositionally biased region" description="Basic and acidic residues" evidence="1">
    <location>
        <begin position="75"/>
        <end position="109"/>
    </location>
</feature>
<evidence type="ECO:0000256" key="1">
    <source>
        <dbReference type="SAM" id="MobiDB-lite"/>
    </source>
</evidence>
<comment type="caution">
    <text evidence="2">The sequence shown here is derived from an EMBL/GenBank/DDBJ whole genome shotgun (WGS) entry which is preliminary data.</text>
</comment>
<evidence type="ECO:0000313" key="3">
    <source>
        <dbReference type="Proteomes" id="UP001576780"/>
    </source>
</evidence>
<accession>A0ABV4WGJ3</accession>
<name>A0ABV4WGJ3_9CYAN</name>
<reference evidence="2 3" key="1">
    <citation type="submission" date="2024-09" db="EMBL/GenBank/DDBJ databases">
        <title>Floridaenema gen nov. (Aerosakkonemataceae, Aerosakkonematales ord. nov., Cyanobacteria) from benthic tropical and subtropical fresh waters, with the description of four new species.</title>
        <authorList>
            <person name="Moretto J.A."/>
            <person name="Berthold D.E."/>
            <person name="Lefler F.W."/>
            <person name="Huang I.-S."/>
            <person name="Laughinghouse H. IV."/>
        </authorList>
    </citation>
    <scope>NUCLEOTIDE SEQUENCE [LARGE SCALE GENOMIC DNA]</scope>
    <source>
        <strain evidence="2 3">BLCC-F167</strain>
    </source>
</reference>
<evidence type="ECO:0000313" key="2">
    <source>
        <dbReference type="EMBL" id="MFB2834086.1"/>
    </source>
</evidence>
<feature type="region of interest" description="Disordered" evidence="1">
    <location>
        <begin position="1"/>
        <end position="33"/>
    </location>
</feature>
<feature type="region of interest" description="Disordered" evidence="1">
    <location>
        <begin position="71"/>
        <end position="109"/>
    </location>
</feature>
<dbReference type="RefSeq" id="WP_413276532.1">
    <property type="nucleotide sequence ID" value="NZ_JBHFNT010000051.1"/>
</dbReference>
<keyword evidence="3" id="KW-1185">Reference proteome</keyword>
<protein>
    <submittedName>
        <fullName evidence="2">Uncharacterized protein</fullName>
    </submittedName>
</protein>